<dbReference type="InterPro" id="IPR036910">
    <property type="entry name" value="HMG_box_dom_sf"/>
</dbReference>
<dbReference type="PANTHER" id="PTHR48112">
    <property type="entry name" value="HIGH MOBILITY GROUP PROTEIN DSP1"/>
    <property type="match status" value="1"/>
</dbReference>
<feature type="compositionally biased region" description="Pro residues" evidence="3">
    <location>
        <begin position="294"/>
        <end position="317"/>
    </location>
</feature>
<feature type="region of interest" description="Disordered" evidence="3">
    <location>
        <begin position="215"/>
        <end position="391"/>
    </location>
</feature>
<accession>A0A7S2EU25</accession>
<evidence type="ECO:0000256" key="3">
    <source>
        <dbReference type="SAM" id="MobiDB-lite"/>
    </source>
</evidence>
<evidence type="ECO:0000313" key="5">
    <source>
        <dbReference type="EMBL" id="CAD9355064.1"/>
    </source>
</evidence>
<keyword evidence="2" id="KW-0539">Nucleus</keyword>
<dbReference type="SUPFAM" id="SSF47095">
    <property type="entry name" value="HMG-box"/>
    <property type="match status" value="2"/>
</dbReference>
<evidence type="ECO:0000256" key="1">
    <source>
        <dbReference type="ARBA" id="ARBA00023125"/>
    </source>
</evidence>
<name>A0A7S2EU25_TRICV</name>
<dbReference type="AlphaFoldDB" id="A0A7S2EU25"/>
<reference evidence="5" key="1">
    <citation type="submission" date="2021-01" db="EMBL/GenBank/DDBJ databases">
        <authorList>
            <person name="Corre E."/>
            <person name="Pelletier E."/>
            <person name="Niang G."/>
            <person name="Scheremetjew M."/>
            <person name="Finn R."/>
            <person name="Kale V."/>
            <person name="Holt S."/>
            <person name="Cochrane G."/>
            <person name="Meng A."/>
            <person name="Brown T."/>
            <person name="Cohen L."/>
        </authorList>
    </citation>
    <scope>NUCLEOTIDE SEQUENCE</scope>
    <source>
        <strain evidence="5">Grunow 1884</strain>
    </source>
</reference>
<dbReference type="Pfam" id="PF00505">
    <property type="entry name" value="HMG_box"/>
    <property type="match status" value="2"/>
</dbReference>
<sequence>MATTETENDEPRAHNDEADDLVAGNCSDGAIEPPSPRGSRSKKKKKDGNTLRKAPQAPKRFKSSYILFFMAKQQEIKDELGESATVTEISKRSAQKWRNLPAEERAYWDGVATKDKQRYMAEKAAYTGPWQVPYKRAKKDPSAPKRPMSAFLYFSQDKRRLIKEENPEMKNTEISVRLGEMWRHAPEAERQPHIDREIREREKYKIEMAKWRKEHEAKLEAQRRAQEEQLRQFSNSNVPPAMLPNNDPSQAQQAPPMPQPPPVSYYDPSGMYQQQPSYMPPPGQQNGSYGYMPYSPPQGYPPMPMYAQYPPPHPGPQGSPNNGQPVILGPSGMPQNVLNPYGSPQSMTHQGHYPPPPPPQDYEEEVQQHHHNPYPYPMEGDYQSGYYQHQA</sequence>
<dbReference type="Gene3D" id="1.10.30.10">
    <property type="entry name" value="High mobility group box domain"/>
    <property type="match status" value="2"/>
</dbReference>
<feature type="compositionally biased region" description="Polar residues" evidence="3">
    <location>
        <begin position="333"/>
        <end position="349"/>
    </location>
</feature>
<feature type="compositionally biased region" description="Basic and acidic residues" evidence="3">
    <location>
        <begin position="215"/>
        <end position="230"/>
    </location>
</feature>
<dbReference type="PRINTS" id="PR00886">
    <property type="entry name" value="HIGHMOBLTY12"/>
</dbReference>
<keyword evidence="1 2" id="KW-0238">DNA-binding</keyword>
<feature type="domain" description="HMG box" evidence="4">
    <location>
        <begin position="144"/>
        <end position="212"/>
    </location>
</feature>
<protein>
    <recommendedName>
        <fullName evidence="4">HMG box domain-containing protein</fullName>
    </recommendedName>
</protein>
<dbReference type="GO" id="GO:0003677">
    <property type="term" value="F:DNA binding"/>
    <property type="evidence" value="ECO:0007669"/>
    <property type="project" value="UniProtKB-UniRule"/>
</dbReference>
<proteinExistence type="predicted"/>
<dbReference type="EMBL" id="HBGO01030950">
    <property type="protein sequence ID" value="CAD9355064.1"/>
    <property type="molecule type" value="Transcribed_RNA"/>
</dbReference>
<dbReference type="InterPro" id="IPR009071">
    <property type="entry name" value="HMG_box_dom"/>
</dbReference>
<dbReference type="SMART" id="SM00398">
    <property type="entry name" value="HMG"/>
    <property type="match status" value="2"/>
</dbReference>
<dbReference type="GO" id="GO:0005634">
    <property type="term" value="C:nucleus"/>
    <property type="evidence" value="ECO:0007669"/>
    <property type="project" value="UniProtKB-UniRule"/>
</dbReference>
<dbReference type="InterPro" id="IPR050342">
    <property type="entry name" value="HMGB"/>
</dbReference>
<feature type="domain" description="HMG box" evidence="4">
    <location>
        <begin position="58"/>
        <end position="127"/>
    </location>
</feature>
<feature type="compositionally biased region" description="Low complexity" evidence="3">
    <location>
        <begin position="284"/>
        <end position="293"/>
    </location>
</feature>
<dbReference type="PROSITE" id="PS50118">
    <property type="entry name" value="HMG_BOX_2"/>
    <property type="match status" value="2"/>
</dbReference>
<gene>
    <name evidence="5" type="ORF">OSIN01602_LOCUS17763</name>
</gene>
<evidence type="ECO:0000256" key="2">
    <source>
        <dbReference type="PROSITE-ProRule" id="PRU00267"/>
    </source>
</evidence>
<feature type="region of interest" description="Disordered" evidence="3">
    <location>
        <begin position="1"/>
        <end position="58"/>
    </location>
</feature>
<feature type="DNA-binding region" description="HMG box" evidence="2">
    <location>
        <begin position="144"/>
        <end position="212"/>
    </location>
</feature>
<dbReference type="PANTHER" id="PTHR48112:SF22">
    <property type="entry name" value="MITOCHONDRIAL TRANSCRIPTION FACTOR A, ISOFORM B"/>
    <property type="match status" value="1"/>
</dbReference>
<feature type="DNA-binding region" description="HMG box" evidence="2">
    <location>
        <begin position="58"/>
        <end position="127"/>
    </location>
</feature>
<organism evidence="5">
    <name type="scientific">Trieres chinensis</name>
    <name type="common">Marine centric diatom</name>
    <name type="synonym">Odontella sinensis</name>
    <dbReference type="NCBI Taxonomy" id="1514140"/>
    <lineage>
        <taxon>Eukaryota</taxon>
        <taxon>Sar</taxon>
        <taxon>Stramenopiles</taxon>
        <taxon>Ochrophyta</taxon>
        <taxon>Bacillariophyta</taxon>
        <taxon>Mediophyceae</taxon>
        <taxon>Biddulphiophycidae</taxon>
        <taxon>Eupodiscales</taxon>
        <taxon>Parodontellaceae</taxon>
        <taxon>Trieres</taxon>
    </lineage>
</organism>
<evidence type="ECO:0000259" key="4">
    <source>
        <dbReference type="PROSITE" id="PS50118"/>
    </source>
</evidence>